<dbReference type="Proteomes" id="UP001519064">
    <property type="component" value="Unassembled WGS sequence"/>
</dbReference>
<evidence type="ECO:0000256" key="1">
    <source>
        <dbReference type="SAM" id="Phobius"/>
    </source>
</evidence>
<accession>A0ABS3X6N2</accession>
<keyword evidence="3" id="KW-1185">Reference proteome</keyword>
<feature type="transmembrane region" description="Helical" evidence="1">
    <location>
        <begin position="12"/>
        <end position="32"/>
    </location>
</feature>
<evidence type="ECO:0000313" key="2">
    <source>
        <dbReference type="EMBL" id="MBO8190998.1"/>
    </source>
</evidence>
<organism evidence="2 3">
    <name type="scientific">Streptomyces oryzae</name>
    <dbReference type="NCBI Taxonomy" id="1434886"/>
    <lineage>
        <taxon>Bacteria</taxon>
        <taxon>Bacillati</taxon>
        <taxon>Actinomycetota</taxon>
        <taxon>Actinomycetes</taxon>
        <taxon>Kitasatosporales</taxon>
        <taxon>Streptomycetaceae</taxon>
        <taxon>Streptomyces</taxon>
    </lineage>
</organism>
<comment type="caution">
    <text evidence="2">The sequence shown here is derived from an EMBL/GenBank/DDBJ whole genome shotgun (WGS) entry which is preliminary data.</text>
</comment>
<dbReference type="RefSeq" id="WP_209238094.1">
    <property type="nucleotide sequence ID" value="NZ_JADKMA010000014.1"/>
</dbReference>
<keyword evidence="1" id="KW-0472">Membrane</keyword>
<protein>
    <submittedName>
        <fullName evidence="2">Uncharacterized protein</fullName>
    </submittedName>
</protein>
<proteinExistence type="predicted"/>
<sequence length="58" mass="6639">MKQRRHTGPCTAKRILTGQIAAIGVLVLAMFLRELPGLAREIRIWRMIGFRTGSRHPR</sequence>
<keyword evidence="1" id="KW-0812">Transmembrane</keyword>
<dbReference type="EMBL" id="JADKMA010000014">
    <property type="protein sequence ID" value="MBO8190998.1"/>
    <property type="molecule type" value="Genomic_DNA"/>
</dbReference>
<evidence type="ECO:0000313" key="3">
    <source>
        <dbReference type="Proteomes" id="UP001519064"/>
    </source>
</evidence>
<keyword evidence="1" id="KW-1133">Transmembrane helix</keyword>
<reference evidence="2 3" key="1">
    <citation type="submission" date="2020-11" db="EMBL/GenBank/DDBJ databases">
        <title>Streptomyces spirodelae sp. nov., isolated from duckweed.</title>
        <authorList>
            <person name="Saimee Y."/>
            <person name="Duangmal K."/>
        </authorList>
    </citation>
    <scope>NUCLEOTIDE SEQUENCE [LARGE SCALE GENOMIC DNA]</scope>
    <source>
        <strain evidence="2 3">S16-07</strain>
    </source>
</reference>
<gene>
    <name evidence="2" type="ORF">ITI46_04700</name>
</gene>
<name>A0ABS3X6N2_9ACTN</name>